<protein>
    <submittedName>
        <fullName evidence="8">rRNA maturation RNase YbeY</fullName>
    </submittedName>
</protein>
<dbReference type="Proteomes" id="UP000287176">
    <property type="component" value="Unassembled WGS sequence"/>
</dbReference>
<keyword evidence="5" id="KW-0255">Endonuclease</keyword>
<evidence type="ECO:0000256" key="5">
    <source>
        <dbReference type="ARBA" id="ARBA00022759"/>
    </source>
</evidence>
<gene>
    <name evidence="8" type="primary">ybeY</name>
    <name evidence="8" type="ORF">DSY94_04355</name>
</gene>
<organism evidence="8 9">
    <name type="scientific">SAR324 cluster bacterium</name>
    <dbReference type="NCBI Taxonomy" id="2024889"/>
    <lineage>
        <taxon>Bacteria</taxon>
        <taxon>Deltaproteobacteria</taxon>
        <taxon>SAR324 cluster</taxon>
    </lineage>
</organism>
<keyword evidence="4" id="KW-0479">Metal-binding</keyword>
<evidence type="ECO:0000256" key="4">
    <source>
        <dbReference type="ARBA" id="ARBA00022723"/>
    </source>
</evidence>
<dbReference type="GO" id="GO:0004519">
    <property type="term" value="F:endonuclease activity"/>
    <property type="evidence" value="ECO:0007669"/>
    <property type="project" value="UniProtKB-KW"/>
</dbReference>
<keyword evidence="3" id="KW-0540">Nuclease</keyword>
<dbReference type="GO" id="GO:0004222">
    <property type="term" value="F:metalloendopeptidase activity"/>
    <property type="evidence" value="ECO:0007669"/>
    <property type="project" value="InterPro"/>
</dbReference>
<dbReference type="SUPFAM" id="SSF55486">
    <property type="entry name" value="Metalloproteases ('zincins'), catalytic domain"/>
    <property type="match status" value="1"/>
</dbReference>
<accession>A0A432GNY0</accession>
<dbReference type="Gene3D" id="3.40.390.30">
    <property type="entry name" value="Metalloproteases ('zincins'), catalytic domain"/>
    <property type="match status" value="1"/>
</dbReference>
<evidence type="ECO:0000256" key="7">
    <source>
        <dbReference type="ARBA" id="ARBA00022833"/>
    </source>
</evidence>
<dbReference type="GO" id="GO:0006364">
    <property type="term" value="P:rRNA processing"/>
    <property type="evidence" value="ECO:0007669"/>
    <property type="project" value="InterPro"/>
</dbReference>
<sequence>MIEIRCDEKWENLINKSELQKILTIFLKYLCAGERGISLYIANDAVIQKLNREFRGKDCPTDILSWAYDEDDPGMFEAQMSEAELENSESTGVAGELVLSGERVSQQATENGWDF</sequence>
<evidence type="ECO:0000313" key="8">
    <source>
        <dbReference type="EMBL" id="RTZ85227.1"/>
    </source>
</evidence>
<evidence type="ECO:0000313" key="9">
    <source>
        <dbReference type="Proteomes" id="UP000287176"/>
    </source>
</evidence>
<keyword evidence="7" id="KW-0862">Zinc</keyword>
<evidence type="ECO:0000256" key="1">
    <source>
        <dbReference type="ARBA" id="ARBA00001947"/>
    </source>
</evidence>
<reference evidence="8 9" key="1">
    <citation type="submission" date="2018-06" db="EMBL/GenBank/DDBJ databases">
        <title>Combined omics and stable isotope probing to characterize newly discovered Mariana Back-Arc vent microbial communities.</title>
        <authorList>
            <person name="Trembath-Reichert E."/>
            <person name="Huber J.A."/>
        </authorList>
    </citation>
    <scope>NUCLEOTIDE SEQUENCE [LARGE SCALE GENOMIC DNA]</scope>
    <source>
        <strain evidence="8">MAG 24</strain>
    </source>
</reference>
<name>A0A432GNY0_9DELT</name>
<evidence type="ECO:0000256" key="3">
    <source>
        <dbReference type="ARBA" id="ARBA00022722"/>
    </source>
</evidence>
<dbReference type="InterPro" id="IPR002036">
    <property type="entry name" value="YbeY"/>
</dbReference>
<keyword evidence="6" id="KW-0378">Hydrolase</keyword>
<dbReference type="AlphaFoldDB" id="A0A432GNY0"/>
<dbReference type="Pfam" id="PF02130">
    <property type="entry name" value="YbeY"/>
    <property type="match status" value="1"/>
</dbReference>
<evidence type="ECO:0000256" key="2">
    <source>
        <dbReference type="ARBA" id="ARBA00010875"/>
    </source>
</evidence>
<comment type="similarity">
    <text evidence="2">Belongs to the endoribonuclease YbeY family.</text>
</comment>
<dbReference type="EMBL" id="QNZI01000115">
    <property type="protein sequence ID" value="RTZ85227.1"/>
    <property type="molecule type" value="Genomic_DNA"/>
</dbReference>
<dbReference type="GO" id="GO:0046872">
    <property type="term" value="F:metal ion binding"/>
    <property type="evidence" value="ECO:0007669"/>
    <property type="project" value="UniProtKB-KW"/>
</dbReference>
<dbReference type="InterPro" id="IPR023091">
    <property type="entry name" value="MetalPrtase_cat_dom_sf_prd"/>
</dbReference>
<proteinExistence type="inferred from homology"/>
<comment type="cofactor">
    <cofactor evidence="1">
        <name>Zn(2+)</name>
        <dbReference type="ChEBI" id="CHEBI:29105"/>
    </cofactor>
</comment>
<comment type="caution">
    <text evidence="8">The sequence shown here is derived from an EMBL/GenBank/DDBJ whole genome shotgun (WGS) entry which is preliminary data.</text>
</comment>
<dbReference type="NCBIfam" id="TIGR00043">
    <property type="entry name" value="rRNA maturation RNase YbeY"/>
    <property type="match status" value="1"/>
</dbReference>
<evidence type="ECO:0000256" key="6">
    <source>
        <dbReference type="ARBA" id="ARBA00022801"/>
    </source>
</evidence>
<feature type="non-terminal residue" evidence="8">
    <location>
        <position position="115"/>
    </location>
</feature>